<reference evidence="3 6" key="2">
    <citation type="submission" date="2018-06" db="EMBL/GenBank/DDBJ databases">
        <authorList>
            <consortium name="Pathogen Informatics"/>
            <person name="Doyle S."/>
        </authorList>
    </citation>
    <scope>NUCLEOTIDE SEQUENCE [LARGE SCALE GENOMIC DNA]</scope>
    <source>
        <strain evidence="3 6">NCTC12714</strain>
    </source>
</reference>
<dbReference type="STRING" id="216.LS73_05165"/>
<dbReference type="EC" id="1.6.99.1" evidence="3"/>
<dbReference type="EMBL" id="UGJE01000002">
    <property type="protein sequence ID" value="STQ86125.1"/>
    <property type="molecule type" value="Genomic_DNA"/>
</dbReference>
<feature type="domain" description="Flavodoxin-like fold" evidence="2">
    <location>
        <begin position="1"/>
        <end position="149"/>
    </location>
</feature>
<evidence type="ECO:0000313" key="6">
    <source>
        <dbReference type="Proteomes" id="UP000255139"/>
    </source>
</evidence>
<dbReference type="Proteomes" id="UP000255139">
    <property type="component" value="Unassembled WGS sequence"/>
</dbReference>
<dbReference type="GO" id="GO:0003959">
    <property type="term" value="F:NADPH dehydrogenase activity"/>
    <property type="evidence" value="ECO:0007669"/>
    <property type="project" value="UniProtKB-EC"/>
</dbReference>
<dbReference type="InterPro" id="IPR003680">
    <property type="entry name" value="Flavodoxin_fold"/>
</dbReference>
<evidence type="ECO:0000313" key="3">
    <source>
        <dbReference type="EMBL" id="STQ86125.1"/>
    </source>
</evidence>
<sequence>MQTLIIFAHTFWDESKVNRALLKEVERIETIKIHNLTTTYPDNKIDINKEIALLSKADKIIFQFPMFWYSTPSIMKEWQDRVLTTISDGKNPELLKGKQFQIITTAGSKESSFDGHHGYTIDTLLSPLYNSFGYMGCEILIPCCMYEANENKLELEHYLSCIQRGKTI</sequence>
<dbReference type="AlphaFoldDB" id="A0A099U0P3"/>
<evidence type="ECO:0000313" key="4">
    <source>
        <dbReference type="EMBL" id="TLD99285.1"/>
    </source>
</evidence>
<keyword evidence="1 3" id="KW-0560">Oxidoreductase</keyword>
<dbReference type="EMBL" id="JRPD02000019">
    <property type="protein sequence ID" value="TLD99285.1"/>
    <property type="molecule type" value="Genomic_DNA"/>
</dbReference>
<evidence type="ECO:0000259" key="2">
    <source>
        <dbReference type="Pfam" id="PF02525"/>
    </source>
</evidence>
<dbReference type="Gene3D" id="3.40.50.360">
    <property type="match status" value="1"/>
</dbReference>
<dbReference type="GO" id="GO:0010181">
    <property type="term" value="F:FMN binding"/>
    <property type="evidence" value="ECO:0007669"/>
    <property type="project" value="TreeGrafter"/>
</dbReference>
<organism evidence="3 6">
    <name type="scientific">Helicobacter muridarum</name>
    <dbReference type="NCBI Taxonomy" id="216"/>
    <lineage>
        <taxon>Bacteria</taxon>
        <taxon>Pseudomonadati</taxon>
        <taxon>Campylobacterota</taxon>
        <taxon>Epsilonproteobacteria</taxon>
        <taxon>Campylobacterales</taxon>
        <taxon>Helicobacteraceae</taxon>
        <taxon>Helicobacter</taxon>
    </lineage>
</organism>
<dbReference type="InterPro" id="IPR046980">
    <property type="entry name" value="KefG/KefF"/>
</dbReference>
<gene>
    <name evidence="3" type="primary">ywrO</name>
    <name evidence="4" type="ORF">LS73_007660</name>
    <name evidence="3" type="ORF">NCTC12714_00916</name>
</gene>
<dbReference type="SUPFAM" id="SSF52218">
    <property type="entry name" value="Flavoproteins"/>
    <property type="match status" value="1"/>
</dbReference>
<name>A0A099U0P3_9HELI</name>
<evidence type="ECO:0000256" key="1">
    <source>
        <dbReference type="ARBA" id="ARBA00023002"/>
    </source>
</evidence>
<dbReference type="EC" id="1.6.99.-" evidence="3"/>
<evidence type="ECO:0000313" key="5">
    <source>
        <dbReference type="Proteomes" id="UP000029922"/>
    </source>
</evidence>
<reference evidence="4 5" key="1">
    <citation type="journal article" date="2014" name="Genome Announc.">
        <title>Draft genome sequences of eight enterohepatic helicobacter species isolated from both laboratory and wild rodents.</title>
        <authorList>
            <person name="Sheh A."/>
            <person name="Shen Z."/>
            <person name="Fox J.G."/>
        </authorList>
    </citation>
    <scope>NUCLEOTIDE SEQUENCE [LARGE SCALE GENOMIC DNA]</scope>
    <source>
        <strain evidence="4 5">ST1</strain>
    </source>
</reference>
<dbReference type="OrthoDB" id="9798454at2"/>
<dbReference type="GO" id="GO:0009055">
    <property type="term" value="F:electron transfer activity"/>
    <property type="evidence" value="ECO:0007669"/>
    <property type="project" value="TreeGrafter"/>
</dbReference>
<protein>
    <submittedName>
        <fullName evidence="4">Flavodoxin family protein</fullName>
    </submittedName>
    <submittedName>
        <fullName evidence="3">NAD(P)H dehydrogenase</fullName>
        <ecNumber evidence="3">1.6.99.-</ecNumber>
        <ecNumber evidence="3">1.6.99.1</ecNumber>
    </submittedName>
</protein>
<keyword evidence="6" id="KW-1185">Reference proteome</keyword>
<dbReference type="PANTHER" id="PTHR47307:SF1">
    <property type="entry name" value="GLUTATHIONE-REGULATED POTASSIUM-EFFLUX SYSTEM ANCILLARY PROTEIN KEFG"/>
    <property type="match status" value="1"/>
</dbReference>
<dbReference type="RefSeq" id="WP_034557968.1">
    <property type="nucleotide sequence ID" value="NZ_FZML01000012.1"/>
</dbReference>
<dbReference type="Proteomes" id="UP000029922">
    <property type="component" value="Unassembled WGS sequence"/>
</dbReference>
<dbReference type="GO" id="GO:0003955">
    <property type="term" value="F:NAD(P)H dehydrogenase (quinone) activity"/>
    <property type="evidence" value="ECO:0007669"/>
    <property type="project" value="TreeGrafter"/>
</dbReference>
<dbReference type="InterPro" id="IPR029039">
    <property type="entry name" value="Flavoprotein-like_sf"/>
</dbReference>
<dbReference type="Pfam" id="PF02525">
    <property type="entry name" value="Flavodoxin_2"/>
    <property type="match status" value="1"/>
</dbReference>
<proteinExistence type="predicted"/>
<dbReference type="PANTHER" id="PTHR47307">
    <property type="entry name" value="GLUTATHIONE-REGULATED POTASSIUM-EFFLUX SYSTEM ANCILLARY PROTEIN KEFG"/>
    <property type="match status" value="1"/>
</dbReference>
<accession>A0A099U0P3</accession>